<reference evidence="4 5" key="1">
    <citation type="submission" date="2020-02" db="EMBL/GenBank/DDBJ databases">
        <title>Albibacoteraceae fam. nov., the first described family within the subdivision 4 Verrucomicrobia.</title>
        <authorList>
            <person name="Xi F."/>
        </authorList>
    </citation>
    <scope>NUCLEOTIDE SEQUENCE [LARGE SCALE GENOMIC DNA]</scope>
    <source>
        <strain evidence="4 5">CK1056</strain>
    </source>
</reference>
<feature type="transmembrane region" description="Helical" evidence="1">
    <location>
        <begin position="311"/>
        <end position="330"/>
    </location>
</feature>
<feature type="transmembrane region" description="Helical" evidence="1">
    <location>
        <begin position="183"/>
        <end position="201"/>
    </location>
</feature>
<dbReference type="Pfam" id="PF02308">
    <property type="entry name" value="MgtC"/>
    <property type="match status" value="1"/>
</dbReference>
<dbReference type="InterPro" id="IPR025105">
    <property type="entry name" value="DUF4010"/>
</dbReference>
<feature type="transmembrane region" description="Helical" evidence="1">
    <location>
        <begin position="270"/>
        <end position="291"/>
    </location>
</feature>
<feature type="domain" description="MgtC/SapB/SrpB/YhiD N-terminal" evidence="2">
    <location>
        <begin position="14"/>
        <end position="140"/>
    </location>
</feature>
<accession>A0A6B2M1A1</accession>
<evidence type="ECO:0000259" key="2">
    <source>
        <dbReference type="Pfam" id="PF02308"/>
    </source>
</evidence>
<dbReference type="Proteomes" id="UP000478417">
    <property type="component" value="Unassembled WGS sequence"/>
</dbReference>
<evidence type="ECO:0000259" key="3">
    <source>
        <dbReference type="Pfam" id="PF13194"/>
    </source>
</evidence>
<feature type="transmembrane region" description="Helical" evidence="1">
    <location>
        <begin position="379"/>
        <end position="398"/>
    </location>
</feature>
<evidence type="ECO:0000313" key="4">
    <source>
        <dbReference type="EMBL" id="NDV62688.1"/>
    </source>
</evidence>
<organism evidence="4 5">
    <name type="scientific">Oceanipulchritudo coccoides</name>
    <dbReference type="NCBI Taxonomy" id="2706888"/>
    <lineage>
        <taxon>Bacteria</taxon>
        <taxon>Pseudomonadati</taxon>
        <taxon>Verrucomicrobiota</taxon>
        <taxon>Opitutia</taxon>
        <taxon>Puniceicoccales</taxon>
        <taxon>Oceanipulchritudinaceae</taxon>
        <taxon>Oceanipulchritudo</taxon>
    </lineage>
</organism>
<feature type="transmembrane region" description="Helical" evidence="1">
    <location>
        <begin position="242"/>
        <end position="263"/>
    </location>
</feature>
<feature type="domain" description="DUF4010" evidence="3">
    <location>
        <begin position="188"/>
        <end position="398"/>
    </location>
</feature>
<dbReference type="EMBL" id="JAAGNX010000002">
    <property type="protein sequence ID" value="NDV62688.1"/>
    <property type="molecule type" value="Genomic_DNA"/>
</dbReference>
<feature type="transmembrane region" description="Helical" evidence="1">
    <location>
        <begin position="6"/>
        <end position="27"/>
    </location>
</feature>
<protein>
    <submittedName>
        <fullName evidence="4">MgtC/SapB family protein</fullName>
    </submittedName>
</protein>
<keyword evidence="1" id="KW-1133">Transmembrane helix</keyword>
<evidence type="ECO:0000313" key="5">
    <source>
        <dbReference type="Proteomes" id="UP000478417"/>
    </source>
</evidence>
<comment type="caution">
    <text evidence="4">The sequence shown here is derived from an EMBL/GenBank/DDBJ whole genome shotgun (WGS) entry which is preliminary data.</text>
</comment>
<evidence type="ECO:0000256" key="1">
    <source>
        <dbReference type="SAM" id="Phobius"/>
    </source>
</evidence>
<feature type="transmembrane region" description="Helical" evidence="1">
    <location>
        <begin position="68"/>
        <end position="87"/>
    </location>
</feature>
<sequence>MEVEQFSLTFLHSLVVGVSVGALIGLIRQWSDTHIEEPVESSAGLRTFSLWSLVGFLSAYVHDVHAPFFFPVSFATFGIFLIAANTLDKGSHRGLGLTSYSAAILTFLVGALIFWQQLQAAMAIAVTIGILLASKPFVHRWTSNLTNEDILSLLQFLAVTGLILPLVPNQGFGPLDAFNPYKIWLMVVLISGLGFVGYVAVRLLGTRAGITVTGLAGGLASSTATTLALTRNSRDTPEIAHTLAFGIIIANTVMIGRVALIILALNQQLFWEILTPMTIMALPTTALLLWRTLPSRKRQEEVDLPELSNPLSMKLAIKFALLYGLIVFLIKAVSGWGEGSGFYPVAFISGLTDMDAIALTLTNEQSEGALTLVRAAKGILIGAIANTIFKTGFALWLGDKKLRKPLLTGMIPMILAGLIGLASIGLF</sequence>
<dbReference type="PANTHER" id="PTHR39084">
    <property type="entry name" value="MEMBRANE PROTEIN-RELATED"/>
    <property type="match status" value="1"/>
</dbReference>
<feature type="transmembrane region" description="Helical" evidence="1">
    <location>
        <begin position="405"/>
        <end position="426"/>
    </location>
</feature>
<name>A0A6B2M1A1_9BACT</name>
<feature type="transmembrane region" description="Helical" evidence="1">
    <location>
        <begin position="94"/>
        <end position="114"/>
    </location>
</feature>
<dbReference type="AlphaFoldDB" id="A0A6B2M1A1"/>
<feature type="transmembrane region" description="Helical" evidence="1">
    <location>
        <begin position="150"/>
        <end position="168"/>
    </location>
</feature>
<dbReference type="RefSeq" id="WP_163965024.1">
    <property type="nucleotide sequence ID" value="NZ_JAAGNX010000002.1"/>
</dbReference>
<keyword evidence="1" id="KW-0472">Membrane</keyword>
<gene>
    <name evidence="4" type="ORF">G0Q06_09520</name>
</gene>
<dbReference type="PANTHER" id="PTHR39084:SF1">
    <property type="entry name" value="DUF4010 DOMAIN-CONTAINING PROTEIN"/>
    <property type="match status" value="1"/>
</dbReference>
<proteinExistence type="predicted"/>
<dbReference type="Pfam" id="PF13194">
    <property type="entry name" value="DUF4010"/>
    <property type="match status" value="1"/>
</dbReference>
<keyword evidence="1" id="KW-0812">Transmembrane</keyword>
<keyword evidence="5" id="KW-1185">Reference proteome</keyword>
<dbReference type="InterPro" id="IPR049177">
    <property type="entry name" value="MgtC_SapB_SrpB_YhiD_N"/>
</dbReference>
<feature type="transmembrane region" description="Helical" evidence="1">
    <location>
        <begin position="120"/>
        <end position="138"/>
    </location>
</feature>